<dbReference type="Proteomes" id="UP000441333">
    <property type="component" value="Unassembled WGS sequence"/>
</dbReference>
<name>A0A6N6MEA7_9FLAO</name>
<proteinExistence type="predicted"/>
<dbReference type="InterPro" id="IPR008023">
    <property type="entry name" value="DUF748"/>
</dbReference>
<gene>
    <name evidence="2" type="ORF">F6U93_08720</name>
</gene>
<keyword evidence="1" id="KW-1133">Transmembrane helix</keyword>
<evidence type="ECO:0000256" key="1">
    <source>
        <dbReference type="SAM" id="Phobius"/>
    </source>
</evidence>
<comment type="caution">
    <text evidence="2">The sequence shown here is derived from an EMBL/GenBank/DDBJ whole genome shotgun (WGS) entry which is preliminary data.</text>
</comment>
<keyword evidence="3" id="KW-1185">Reference proteome</keyword>
<dbReference type="InterPro" id="IPR052894">
    <property type="entry name" value="AsmA-related"/>
</dbReference>
<keyword evidence="1" id="KW-0472">Membrane</keyword>
<feature type="transmembrane region" description="Helical" evidence="1">
    <location>
        <begin position="12"/>
        <end position="30"/>
    </location>
</feature>
<dbReference type="RefSeq" id="WP_150938889.1">
    <property type="nucleotide sequence ID" value="NZ_WAAT01000044.1"/>
</dbReference>
<protein>
    <submittedName>
        <fullName evidence="2">DUF748 domain-containing protein</fullName>
    </submittedName>
</protein>
<dbReference type="AlphaFoldDB" id="A0A6N6MEA7"/>
<dbReference type="GO" id="GO:0090313">
    <property type="term" value="P:regulation of protein targeting to membrane"/>
    <property type="evidence" value="ECO:0007669"/>
    <property type="project" value="TreeGrafter"/>
</dbReference>
<dbReference type="PANTHER" id="PTHR30441">
    <property type="entry name" value="DUF748 DOMAIN-CONTAINING PROTEIN"/>
    <property type="match status" value="1"/>
</dbReference>
<evidence type="ECO:0000313" key="3">
    <source>
        <dbReference type="Proteomes" id="UP000441333"/>
    </source>
</evidence>
<sequence length="717" mass="81482">MTRIKKKTKIILFSIIAIIVIGLAVLPTLVKNYAINNSKTLLGRKIDIGSLKYNYFTSTVRVYDFKMFEQNDTDDFIVLDTFLLNLNPLKLIKDKVEIDQVYFSHLTVNTTMKDSTFNFDDLVAFHNSTDTIQKEDSPPLKFSISDIALKHANFFFNDQNVNKETHVEDFNFEIPYIGWDQEEKSNADLKFNLKNGGYFKSSLNVDPSSGEFDAHFTIRELQLKPFYEYVAEHAEINSLSGSVNSEILITGNTNEASKAIVSGKIDVNNFEMTDKANKKFLGAKHIESKIKAIDYYNSSYTFDTFKINNSYTFFQLDSTSNNFFKIFKLDSPETTETAVKDTLASNEKALYYAVNQLVVENSVLDYTDNLTGEPFNYHLSDIEINSKAITSTSEWIDIYSTMLLNNRGTLKANLGLNPNDYYNSTLDISIENFLLPDLNIYTNYYMGHSILQGDMFYTSKSKIVDGQIESENKLLVKNASLENTKGGLYNLPLKFAFFLLTDKHGDIHLDVPVRGNLNDPDINIGKIVWQTFKNVIGKTVAAPVNFLVGLVGGDPKDLEEIDFSYTDSIPSEKNYKQLDKLLELEQKKPELKIDLTYFVDNKLQGEALAKAKLGQAFFQETREDYEKQDKDFEAFVLAKAETDSLSLDDAINKLVQQPEKDSLVVAYKNSLIQSTETYIKEQAAFSKTEIKEAKKEDPENTGTFPKFKISYGMTAED</sequence>
<dbReference type="EMBL" id="WAAT01000044">
    <property type="protein sequence ID" value="KAB1067681.1"/>
    <property type="molecule type" value="Genomic_DNA"/>
</dbReference>
<dbReference type="Pfam" id="PF05359">
    <property type="entry name" value="DUF748"/>
    <property type="match status" value="2"/>
</dbReference>
<dbReference type="GO" id="GO:0005886">
    <property type="term" value="C:plasma membrane"/>
    <property type="evidence" value="ECO:0007669"/>
    <property type="project" value="TreeGrafter"/>
</dbReference>
<dbReference type="PANTHER" id="PTHR30441:SF8">
    <property type="entry name" value="DUF748 DOMAIN-CONTAINING PROTEIN"/>
    <property type="match status" value="1"/>
</dbReference>
<accession>A0A6N6MEA7</accession>
<reference evidence="2 3" key="1">
    <citation type="submission" date="2019-09" db="EMBL/GenBank/DDBJ databases">
        <authorList>
            <person name="Cao W.R."/>
        </authorList>
    </citation>
    <scope>NUCLEOTIDE SEQUENCE [LARGE SCALE GENOMIC DNA]</scope>
    <source>
        <strain evidence="2 3">B1N29</strain>
    </source>
</reference>
<evidence type="ECO:0000313" key="2">
    <source>
        <dbReference type="EMBL" id="KAB1067681.1"/>
    </source>
</evidence>
<organism evidence="2 3">
    <name type="scientific">Pseudotamlana haliotis</name>
    <dbReference type="NCBI Taxonomy" id="2614804"/>
    <lineage>
        <taxon>Bacteria</taxon>
        <taxon>Pseudomonadati</taxon>
        <taxon>Bacteroidota</taxon>
        <taxon>Flavobacteriia</taxon>
        <taxon>Flavobacteriales</taxon>
        <taxon>Flavobacteriaceae</taxon>
        <taxon>Pseudotamlana</taxon>
    </lineage>
</organism>
<keyword evidence="1" id="KW-0812">Transmembrane</keyword>